<keyword evidence="7" id="KW-1185">Reference proteome</keyword>
<keyword evidence="2 4" id="KW-0238">DNA-binding</keyword>
<evidence type="ECO:0000313" key="7">
    <source>
        <dbReference type="Proteomes" id="UP001596302"/>
    </source>
</evidence>
<sequence length="187" mass="20474">MADTRTRLLDAATELVRSRGYSAFSYADLAAAVKIRKASIHYHFPTKEDLGAELVSSWRAESLASMERIGRDGVDTFDKLERYATLYRADLPHGLICPCGALAAEADAIPGRVRAEVDRFFAASIGWLTRILEEGAARAEVRADVDPARSARSIFSSFQGALIVARSMADAEFFDEVVSTTLARLRA</sequence>
<feature type="DNA-binding region" description="H-T-H motif" evidence="4">
    <location>
        <begin position="25"/>
        <end position="44"/>
    </location>
</feature>
<reference evidence="7" key="1">
    <citation type="journal article" date="2019" name="Int. J. Syst. Evol. Microbiol.">
        <title>The Global Catalogue of Microorganisms (GCM) 10K type strain sequencing project: providing services to taxonomists for standard genome sequencing and annotation.</title>
        <authorList>
            <consortium name="The Broad Institute Genomics Platform"/>
            <consortium name="The Broad Institute Genome Sequencing Center for Infectious Disease"/>
            <person name="Wu L."/>
            <person name="Ma J."/>
        </authorList>
    </citation>
    <scope>NUCLEOTIDE SEQUENCE [LARGE SCALE GENOMIC DNA]</scope>
    <source>
        <strain evidence="7">CCM 8391</strain>
    </source>
</reference>
<dbReference type="InterPro" id="IPR011075">
    <property type="entry name" value="TetR_C"/>
</dbReference>
<dbReference type="SUPFAM" id="SSF48498">
    <property type="entry name" value="Tetracyclin repressor-like, C-terminal domain"/>
    <property type="match status" value="1"/>
</dbReference>
<dbReference type="EMBL" id="JBHSQW010000031">
    <property type="protein sequence ID" value="MFC5995504.1"/>
    <property type="molecule type" value="Genomic_DNA"/>
</dbReference>
<dbReference type="InterPro" id="IPR036271">
    <property type="entry name" value="Tet_transcr_reg_TetR-rel_C_sf"/>
</dbReference>
<evidence type="ECO:0000259" key="5">
    <source>
        <dbReference type="PROSITE" id="PS50977"/>
    </source>
</evidence>
<keyword evidence="3" id="KW-0804">Transcription</keyword>
<dbReference type="PRINTS" id="PR00455">
    <property type="entry name" value="HTHTETR"/>
</dbReference>
<accession>A0ABW1J3U9</accession>
<protein>
    <submittedName>
        <fullName evidence="6">TetR/AcrR family transcriptional regulator</fullName>
    </submittedName>
</protein>
<dbReference type="PANTHER" id="PTHR47506:SF1">
    <property type="entry name" value="HTH-TYPE TRANSCRIPTIONAL REGULATOR YJDC"/>
    <property type="match status" value="1"/>
</dbReference>
<dbReference type="Pfam" id="PF00440">
    <property type="entry name" value="TetR_N"/>
    <property type="match status" value="1"/>
</dbReference>
<evidence type="ECO:0000256" key="2">
    <source>
        <dbReference type="ARBA" id="ARBA00023125"/>
    </source>
</evidence>
<feature type="domain" description="HTH tetR-type" evidence="5">
    <location>
        <begin position="2"/>
        <end position="62"/>
    </location>
</feature>
<name>A0ABW1J3U9_9PSEU</name>
<dbReference type="PROSITE" id="PS50977">
    <property type="entry name" value="HTH_TETR_2"/>
    <property type="match status" value="1"/>
</dbReference>
<dbReference type="Pfam" id="PF16925">
    <property type="entry name" value="TetR_C_13"/>
    <property type="match status" value="1"/>
</dbReference>
<evidence type="ECO:0000256" key="1">
    <source>
        <dbReference type="ARBA" id="ARBA00023015"/>
    </source>
</evidence>
<gene>
    <name evidence="6" type="ORF">ACFQE5_14915</name>
</gene>
<evidence type="ECO:0000313" key="6">
    <source>
        <dbReference type="EMBL" id="MFC5995504.1"/>
    </source>
</evidence>
<keyword evidence="1" id="KW-0805">Transcription regulation</keyword>
<dbReference type="PANTHER" id="PTHR47506">
    <property type="entry name" value="TRANSCRIPTIONAL REGULATORY PROTEIN"/>
    <property type="match status" value="1"/>
</dbReference>
<evidence type="ECO:0000256" key="4">
    <source>
        <dbReference type="PROSITE-ProRule" id="PRU00335"/>
    </source>
</evidence>
<dbReference type="InterPro" id="IPR001647">
    <property type="entry name" value="HTH_TetR"/>
</dbReference>
<dbReference type="RefSeq" id="WP_379585576.1">
    <property type="nucleotide sequence ID" value="NZ_JBHSQW010000031.1"/>
</dbReference>
<dbReference type="SUPFAM" id="SSF46689">
    <property type="entry name" value="Homeodomain-like"/>
    <property type="match status" value="1"/>
</dbReference>
<proteinExistence type="predicted"/>
<dbReference type="Proteomes" id="UP001596302">
    <property type="component" value="Unassembled WGS sequence"/>
</dbReference>
<comment type="caution">
    <text evidence="6">The sequence shown here is derived from an EMBL/GenBank/DDBJ whole genome shotgun (WGS) entry which is preliminary data.</text>
</comment>
<dbReference type="Gene3D" id="1.10.357.10">
    <property type="entry name" value="Tetracycline Repressor, domain 2"/>
    <property type="match status" value="1"/>
</dbReference>
<dbReference type="InterPro" id="IPR009057">
    <property type="entry name" value="Homeodomain-like_sf"/>
</dbReference>
<organism evidence="6 7">
    <name type="scientific">Pseudonocardia hispaniensis</name>
    <dbReference type="NCBI Taxonomy" id="904933"/>
    <lineage>
        <taxon>Bacteria</taxon>
        <taxon>Bacillati</taxon>
        <taxon>Actinomycetota</taxon>
        <taxon>Actinomycetes</taxon>
        <taxon>Pseudonocardiales</taxon>
        <taxon>Pseudonocardiaceae</taxon>
        <taxon>Pseudonocardia</taxon>
    </lineage>
</organism>
<evidence type="ECO:0000256" key="3">
    <source>
        <dbReference type="ARBA" id="ARBA00023163"/>
    </source>
</evidence>